<dbReference type="FunFam" id="2.30.30.870:FF:000001">
    <property type="entry name" value="Protein pelota homolog"/>
    <property type="match status" value="1"/>
</dbReference>
<keyword evidence="5" id="KW-0132">Cell division</keyword>
<accession>A0AB34L5H2</accession>
<dbReference type="GO" id="GO:0051321">
    <property type="term" value="P:meiotic cell cycle"/>
    <property type="evidence" value="ECO:0007669"/>
    <property type="project" value="UniProtKB-KW"/>
</dbReference>
<feature type="compositionally biased region" description="Acidic residues" evidence="11">
    <location>
        <begin position="381"/>
        <end position="391"/>
    </location>
</feature>
<dbReference type="InterPro" id="IPR042226">
    <property type="entry name" value="eFR1_2_sf"/>
</dbReference>
<dbReference type="GO" id="GO:0070651">
    <property type="term" value="P:nonfunctional rRNA decay"/>
    <property type="evidence" value="ECO:0007669"/>
    <property type="project" value="TreeGrafter"/>
</dbReference>
<gene>
    <name evidence="13" type="ORF">WHR41_00493</name>
</gene>
<dbReference type="AlphaFoldDB" id="A0AB34L5H2"/>
<comment type="similarity">
    <text evidence="3 10">Belongs to the eukaryotic release factor 1 family. Pelota subfamily.</text>
</comment>
<dbReference type="SMART" id="SM01194">
    <property type="entry name" value="eRF1_1"/>
    <property type="match status" value="1"/>
</dbReference>
<keyword evidence="8" id="KW-0469">Meiosis</keyword>
<dbReference type="GO" id="GO:1990533">
    <property type="term" value="C:Dom34-Hbs1 complex"/>
    <property type="evidence" value="ECO:0007669"/>
    <property type="project" value="UniProtKB-ARBA"/>
</dbReference>
<evidence type="ECO:0000256" key="6">
    <source>
        <dbReference type="ARBA" id="ARBA00022723"/>
    </source>
</evidence>
<dbReference type="GeneID" id="96001937"/>
<evidence type="ECO:0000256" key="11">
    <source>
        <dbReference type="SAM" id="MobiDB-lite"/>
    </source>
</evidence>
<dbReference type="GO" id="GO:0005737">
    <property type="term" value="C:cytoplasm"/>
    <property type="evidence" value="ECO:0007669"/>
    <property type="project" value="UniProtKB-SubCell"/>
</dbReference>
<evidence type="ECO:0000256" key="8">
    <source>
        <dbReference type="ARBA" id="ARBA00023254"/>
    </source>
</evidence>
<organism evidence="13 14">
    <name type="scientific">Cladosporium halotolerans</name>
    <dbReference type="NCBI Taxonomy" id="1052096"/>
    <lineage>
        <taxon>Eukaryota</taxon>
        <taxon>Fungi</taxon>
        <taxon>Dikarya</taxon>
        <taxon>Ascomycota</taxon>
        <taxon>Pezizomycotina</taxon>
        <taxon>Dothideomycetes</taxon>
        <taxon>Dothideomycetidae</taxon>
        <taxon>Cladosporiales</taxon>
        <taxon>Cladosporiaceae</taxon>
        <taxon>Cladosporium</taxon>
    </lineage>
</organism>
<dbReference type="PANTHER" id="PTHR10853:SF0">
    <property type="entry name" value="PROTEIN PELOTA HOMOLOG"/>
    <property type="match status" value="1"/>
</dbReference>
<dbReference type="Gene3D" id="3.30.1330.30">
    <property type="match status" value="1"/>
</dbReference>
<evidence type="ECO:0000256" key="4">
    <source>
        <dbReference type="ARBA" id="ARBA00022490"/>
    </source>
</evidence>
<sequence>MRLIKQNIVEKDGSGSATLLPEEPEDMWHCYNLIRENDLLRASALRKISTESAAGSTTIQRVQTVLTIRVTKLDFDSYASQLHVSGRVAEENKHVKLGSYHTLDLELQRNFTLEKADGWDSVAIDTLKEAINQDAKAQLWAVVLQEGLANICLVTDHQTILRQRIEVNMPKKRAGSSDHDKALQRFFQTTFDTVLRQIDLADPKPLLLASPGFTASSLQQFIKTKAAEGSDKDLKQLVPKITVAHSASGHLHSLTEVLSSPAVTSKLSDTKFARETQLMDRFFELLRKDDARAWYGPKEVEAAVERGAVGKGGGSLLISNSLFRAQEVKTRQRWVKLVDEVKEAGGEVRVLSSMHESGKRLEDLSGIAAILTYPIEDLDEEVGGDEEEVVDEVPNGRNGPPDEDIDF</sequence>
<protein>
    <recommendedName>
        <fullName evidence="10">Protein DOM34 homolog</fullName>
    </recommendedName>
</protein>
<dbReference type="SUPFAM" id="SSF55315">
    <property type="entry name" value="L30e-like"/>
    <property type="match status" value="1"/>
</dbReference>
<evidence type="ECO:0000256" key="1">
    <source>
        <dbReference type="ARBA" id="ARBA00001968"/>
    </source>
</evidence>
<comment type="cofactor">
    <cofactor evidence="1 10">
        <name>a divalent metal cation</name>
        <dbReference type="ChEBI" id="CHEBI:60240"/>
    </cofactor>
</comment>
<dbReference type="Pfam" id="PF03465">
    <property type="entry name" value="eRF1_3"/>
    <property type="match status" value="1"/>
</dbReference>
<dbReference type="FunFam" id="3.30.420.60:FF:000004">
    <property type="entry name" value="Protein DOM34 homolog"/>
    <property type="match status" value="1"/>
</dbReference>
<dbReference type="NCBIfam" id="TIGR00111">
    <property type="entry name" value="pelota"/>
    <property type="match status" value="1"/>
</dbReference>
<dbReference type="GO" id="GO:0070481">
    <property type="term" value="P:nuclear-transcribed mRNA catabolic process, non-stop decay"/>
    <property type="evidence" value="ECO:0007669"/>
    <property type="project" value="InterPro"/>
</dbReference>
<dbReference type="GO" id="GO:0051301">
    <property type="term" value="P:cell division"/>
    <property type="evidence" value="ECO:0007669"/>
    <property type="project" value="UniProtKB-KW"/>
</dbReference>
<dbReference type="InterPro" id="IPR005140">
    <property type="entry name" value="eRF1_Pelota-like_N"/>
</dbReference>
<keyword evidence="9" id="KW-0131">Cell cycle</keyword>
<dbReference type="EMBL" id="JAAQHG020000001">
    <property type="protein sequence ID" value="KAL1590840.1"/>
    <property type="molecule type" value="Genomic_DNA"/>
</dbReference>
<dbReference type="SUPFAM" id="SSF53137">
    <property type="entry name" value="Translational machinery components"/>
    <property type="match status" value="1"/>
</dbReference>
<evidence type="ECO:0000256" key="2">
    <source>
        <dbReference type="ARBA" id="ARBA00004496"/>
    </source>
</evidence>
<dbReference type="GO" id="GO:0032790">
    <property type="term" value="P:ribosome disassembly"/>
    <property type="evidence" value="ECO:0007669"/>
    <property type="project" value="TreeGrafter"/>
</dbReference>
<dbReference type="Pfam" id="PF26356">
    <property type="entry name" value="Pelota_N"/>
    <property type="match status" value="1"/>
</dbReference>
<dbReference type="GO" id="GO:0006412">
    <property type="term" value="P:translation"/>
    <property type="evidence" value="ECO:0007669"/>
    <property type="project" value="UniProtKB-ARBA"/>
</dbReference>
<dbReference type="Proteomes" id="UP000803884">
    <property type="component" value="Unassembled WGS sequence"/>
</dbReference>
<name>A0AB34L5H2_9PEZI</name>
<feature type="domain" description="eRF1/Pelota-like N-terminal" evidence="12">
    <location>
        <begin position="1"/>
        <end position="132"/>
    </location>
</feature>
<comment type="subcellular location">
    <subcellularLocation>
        <location evidence="2 10">Cytoplasm</location>
    </subcellularLocation>
</comment>
<evidence type="ECO:0000256" key="10">
    <source>
        <dbReference type="RuleBase" id="RU362019"/>
    </source>
</evidence>
<dbReference type="Pfam" id="PF03464">
    <property type="entry name" value="eRF1_2"/>
    <property type="match status" value="1"/>
</dbReference>
<evidence type="ECO:0000259" key="12">
    <source>
        <dbReference type="SMART" id="SM01194"/>
    </source>
</evidence>
<evidence type="ECO:0000313" key="13">
    <source>
        <dbReference type="EMBL" id="KAL1590840.1"/>
    </source>
</evidence>
<dbReference type="InterPro" id="IPR005142">
    <property type="entry name" value="eRF1_3"/>
</dbReference>
<dbReference type="GO" id="GO:0070966">
    <property type="term" value="P:nuclear-transcribed mRNA catabolic process, no-go decay"/>
    <property type="evidence" value="ECO:0007669"/>
    <property type="project" value="InterPro"/>
</dbReference>
<dbReference type="Gene3D" id="2.30.30.870">
    <property type="entry name" value="Pelota, domain A"/>
    <property type="match status" value="1"/>
</dbReference>
<keyword evidence="6 10" id="KW-0479">Metal-binding</keyword>
<comment type="function">
    <text evidence="10">Component of the Dom34-Hbs1 complex, a complex that recognizes stalled ribosomes and triggers the No-Go Decay (NGD) pathway (PubMed:20890290). In the Dom34-Hbs1 complex, dom34 recognizes ribosomes stalled at the 3' end of an mRNA and engages stalled ribosomes by destabilizing mRNA in the mRNA channel. Following ribosome-binding, the Dom34-Hbs1 complex promotes the disassembly of stalled ribosomes, followed by degradation of damaged mRNAs as part of the NGD pathway.</text>
</comment>
<feature type="region of interest" description="Disordered" evidence="11">
    <location>
        <begin position="381"/>
        <end position="407"/>
    </location>
</feature>
<evidence type="ECO:0000256" key="7">
    <source>
        <dbReference type="ARBA" id="ARBA00022776"/>
    </source>
</evidence>
<dbReference type="FunFam" id="3.30.1330.30:FF:000008">
    <property type="entry name" value="Protein pelota homolog"/>
    <property type="match status" value="1"/>
</dbReference>
<reference evidence="13 14" key="1">
    <citation type="journal article" date="2020" name="Microbiol. Resour. Announc.">
        <title>Draft Genome Sequence of a Cladosporium Species Isolated from the Mesophotic Ascidian Didemnum maculosum.</title>
        <authorList>
            <person name="Gioti A."/>
            <person name="Siaperas R."/>
            <person name="Nikolaivits E."/>
            <person name="Le Goff G."/>
            <person name="Ouazzani J."/>
            <person name="Kotoulas G."/>
            <person name="Topakas E."/>
        </authorList>
    </citation>
    <scope>NUCLEOTIDE SEQUENCE [LARGE SCALE GENOMIC DNA]</scope>
    <source>
        <strain evidence="13 14">TM138-S3</strain>
    </source>
</reference>
<evidence type="ECO:0000256" key="5">
    <source>
        <dbReference type="ARBA" id="ARBA00022618"/>
    </source>
</evidence>
<dbReference type="InterPro" id="IPR004405">
    <property type="entry name" value="TF_pelota"/>
</dbReference>
<evidence type="ECO:0000256" key="9">
    <source>
        <dbReference type="ARBA" id="ARBA00023306"/>
    </source>
</evidence>
<dbReference type="Gene3D" id="3.30.420.60">
    <property type="entry name" value="eRF1 domain 2"/>
    <property type="match status" value="1"/>
</dbReference>
<evidence type="ECO:0000256" key="3">
    <source>
        <dbReference type="ARBA" id="ARBA00009504"/>
    </source>
</evidence>
<dbReference type="GO" id="GO:0071025">
    <property type="term" value="P:RNA surveillance"/>
    <property type="evidence" value="ECO:0007669"/>
    <property type="project" value="InterPro"/>
</dbReference>
<dbReference type="PANTHER" id="PTHR10853">
    <property type="entry name" value="PELOTA"/>
    <property type="match status" value="1"/>
</dbReference>
<dbReference type="InterPro" id="IPR029064">
    <property type="entry name" value="Ribosomal_eL30-like_sf"/>
</dbReference>
<proteinExistence type="inferred from homology"/>
<dbReference type="RefSeq" id="XP_069233945.1">
    <property type="nucleotide sequence ID" value="XM_069369099.1"/>
</dbReference>
<dbReference type="InterPro" id="IPR058547">
    <property type="entry name" value="Pelota_N"/>
</dbReference>
<evidence type="ECO:0000313" key="14">
    <source>
        <dbReference type="Proteomes" id="UP000803884"/>
    </source>
</evidence>
<keyword evidence="14" id="KW-1185">Reference proteome</keyword>
<comment type="caution">
    <text evidence="13">The sequence shown here is derived from an EMBL/GenBank/DDBJ whole genome shotgun (WGS) entry which is preliminary data.</text>
</comment>
<dbReference type="GO" id="GO:0046872">
    <property type="term" value="F:metal ion binding"/>
    <property type="evidence" value="ECO:0007669"/>
    <property type="project" value="UniProtKB-KW"/>
</dbReference>
<dbReference type="InterPro" id="IPR005141">
    <property type="entry name" value="eRF1_2"/>
</dbReference>
<keyword evidence="7" id="KW-0498">Mitosis</keyword>
<dbReference type="InterPro" id="IPR038069">
    <property type="entry name" value="Pelota/DOM34_N"/>
</dbReference>
<keyword evidence="4 10" id="KW-0963">Cytoplasm</keyword>
<dbReference type="SUPFAM" id="SSF159065">
    <property type="entry name" value="Dom34/Pelota N-terminal domain-like"/>
    <property type="match status" value="1"/>
</dbReference>